<proteinExistence type="predicted"/>
<keyword evidence="4" id="KW-0676">Redox-active center</keyword>
<dbReference type="SUPFAM" id="SSF52833">
    <property type="entry name" value="Thioredoxin-like"/>
    <property type="match status" value="1"/>
</dbReference>
<accession>A0ABX1W3R3</accession>
<dbReference type="InterPro" id="IPR050553">
    <property type="entry name" value="Thioredoxin_ResA/DsbE_sf"/>
</dbReference>
<dbReference type="CDD" id="cd02966">
    <property type="entry name" value="TlpA_like_family"/>
    <property type="match status" value="1"/>
</dbReference>
<dbReference type="PROSITE" id="PS51352">
    <property type="entry name" value="THIOREDOXIN_2"/>
    <property type="match status" value="1"/>
</dbReference>
<dbReference type="Gene3D" id="3.40.30.10">
    <property type="entry name" value="Glutaredoxin"/>
    <property type="match status" value="1"/>
</dbReference>
<feature type="domain" description="Thioredoxin" evidence="5">
    <location>
        <begin position="1"/>
        <end position="151"/>
    </location>
</feature>
<dbReference type="InterPro" id="IPR013766">
    <property type="entry name" value="Thioredoxin_domain"/>
</dbReference>
<dbReference type="InterPro" id="IPR036249">
    <property type="entry name" value="Thioredoxin-like_sf"/>
</dbReference>
<comment type="subcellular location">
    <subcellularLocation>
        <location evidence="1">Cell envelope</location>
    </subcellularLocation>
</comment>
<keyword evidence="7" id="KW-1185">Reference proteome</keyword>
<evidence type="ECO:0000313" key="6">
    <source>
        <dbReference type="EMBL" id="NNU33904.1"/>
    </source>
</evidence>
<dbReference type="EMBL" id="JABFCR010000024">
    <property type="protein sequence ID" value="NNU33904.1"/>
    <property type="molecule type" value="Genomic_DNA"/>
</dbReference>
<dbReference type="PANTHER" id="PTHR42852">
    <property type="entry name" value="THIOL:DISULFIDE INTERCHANGE PROTEIN DSBE"/>
    <property type="match status" value="1"/>
</dbReference>
<evidence type="ECO:0000256" key="3">
    <source>
        <dbReference type="ARBA" id="ARBA00023157"/>
    </source>
</evidence>
<dbReference type="PANTHER" id="PTHR42852:SF6">
    <property type="entry name" value="THIOL:DISULFIDE INTERCHANGE PROTEIN DSBE"/>
    <property type="match status" value="1"/>
</dbReference>
<keyword evidence="3" id="KW-1015">Disulfide bond</keyword>
<evidence type="ECO:0000313" key="7">
    <source>
        <dbReference type="Proteomes" id="UP000566071"/>
    </source>
</evidence>
<dbReference type="Pfam" id="PF08534">
    <property type="entry name" value="Redoxin"/>
    <property type="match status" value="1"/>
</dbReference>
<sequence length="151" mass="16810">MAFTFKDVNGKKVSLSDTRYKNKVVIVQILGSWCPNCMDETAYMVDYYRKFHSKGVEVIGLAYERTTDPAKSQRTVKQLINRFSIPYPILLTGYTPAKGDPAKSLPMMKDILGFPTTIIVDKKGDVRKIHTGFTGPAPANIIPILLPSLKG</sequence>
<dbReference type="RefSeq" id="WP_175269619.1">
    <property type="nucleotide sequence ID" value="NZ_JABFCR010000024.1"/>
</dbReference>
<evidence type="ECO:0000256" key="4">
    <source>
        <dbReference type="ARBA" id="ARBA00023284"/>
    </source>
</evidence>
<evidence type="ECO:0000256" key="2">
    <source>
        <dbReference type="ARBA" id="ARBA00022748"/>
    </source>
</evidence>
<dbReference type="InterPro" id="IPR013740">
    <property type="entry name" value="Redoxin"/>
</dbReference>
<reference evidence="6 7" key="1">
    <citation type="submission" date="2020-05" db="EMBL/GenBank/DDBJ databases">
        <authorList>
            <person name="Khan S.A."/>
            <person name="Jeon C.O."/>
            <person name="Chun B.H."/>
        </authorList>
    </citation>
    <scope>NUCLEOTIDE SEQUENCE [LARGE SCALE GENOMIC DNA]</scope>
    <source>
        <strain evidence="6 7">S1162</strain>
    </source>
</reference>
<organism evidence="6 7">
    <name type="scientific">Mucilaginibacter humi</name>
    <dbReference type="NCBI Taxonomy" id="2732510"/>
    <lineage>
        <taxon>Bacteria</taxon>
        <taxon>Pseudomonadati</taxon>
        <taxon>Bacteroidota</taxon>
        <taxon>Sphingobacteriia</taxon>
        <taxon>Sphingobacteriales</taxon>
        <taxon>Sphingobacteriaceae</taxon>
        <taxon>Mucilaginibacter</taxon>
    </lineage>
</organism>
<name>A0ABX1W3R3_9SPHI</name>
<evidence type="ECO:0000256" key="1">
    <source>
        <dbReference type="ARBA" id="ARBA00004196"/>
    </source>
</evidence>
<protein>
    <submittedName>
        <fullName evidence="6">TlpA family protein disulfide reductase</fullName>
    </submittedName>
</protein>
<dbReference type="Proteomes" id="UP000566071">
    <property type="component" value="Unassembled WGS sequence"/>
</dbReference>
<evidence type="ECO:0000259" key="5">
    <source>
        <dbReference type="PROSITE" id="PS51352"/>
    </source>
</evidence>
<gene>
    <name evidence="6" type="ORF">HK413_06650</name>
</gene>
<keyword evidence="2" id="KW-0201">Cytochrome c-type biogenesis</keyword>
<comment type="caution">
    <text evidence="6">The sequence shown here is derived from an EMBL/GenBank/DDBJ whole genome shotgun (WGS) entry which is preliminary data.</text>
</comment>